<dbReference type="InterPro" id="IPR054384">
    <property type="entry name" value="SecDF_P1_head"/>
</dbReference>
<feature type="transmembrane region" description="Helical" evidence="9">
    <location>
        <begin position="433"/>
        <end position="452"/>
    </location>
</feature>
<evidence type="ECO:0000256" key="9">
    <source>
        <dbReference type="SAM" id="Phobius"/>
    </source>
</evidence>
<dbReference type="GO" id="GO:0005886">
    <property type="term" value="C:plasma membrane"/>
    <property type="evidence" value="ECO:0007669"/>
    <property type="project" value="UniProtKB-SubCell"/>
</dbReference>
<evidence type="ECO:0000256" key="1">
    <source>
        <dbReference type="ARBA" id="ARBA00004651"/>
    </source>
</evidence>
<dbReference type="EMBL" id="CAFBNU010000001">
    <property type="protein sequence ID" value="CAB4958148.1"/>
    <property type="molecule type" value="Genomic_DNA"/>
</dbReference>
<evidence type="ECO:0000313" key="14">
    <source>
        <dbReference type="EMBL" id="CAB4702727.1"/>
    </source>
</evidence>
<name>A0A6J6YY09_9ZZZZ</name>
<dbReference type="NCBIfam" id="TIGR01129">
    <property type="entry name" value="secD"/>
    <property type="match status" value="1"/>
</dbReference>
<keyword evidence="3" id="KW-1003">Cell membrane</keyword>
<evidence type="ECO:0000256" key="5">
    <source>
        <dbReference type="ARBA" id="ARBA00022927"/>
    </source>
</evidence>
<evidence type="ECO:0000259" key="12">
    <source>
        <dbReference type="Pfam" id="PF22599"/>
    </source>
</evidence>
<keyword evidence="7" id="KW-0811">Translocation</keyword>
<accession>A0A6J6YY09</accession>
<dbReference type="PANTHER" id="PTHR30081">
    <property type="entry name" value="PROTEIN-EXPORT MEMBRANE PROTEIN SEC"/>
    <property type="match status" value="1"/>
</dbReference>
<feature type="domain" description="Protein export membrane protein SecD/SecF C-terminal" evidence="10">
    <location>
        <begin position="314"/>
        <end position="484"/>
    </location>
</feature>
<dbReference type="InterPro" id="IPR048631">
    <property type="entry name" value="SecD_1st"/>
</dbReference>
<evidence type="ECO:0000313" key="16">
    <source>
        <dbReference type="EMBL" id="CAB4888754.1"/>
    </source>
</evidence>
<feature type="domain" description="SecDF P1 head subdomain" evidence="12">
    <location>
        <begin position="199"/>
        <end position="307"/>
    </location>
</feature>
<dbReference type="Gene3D" id="3.30.1360.200">
    <property type="match status" value="1"/>
</dbReference>
<dbReference type="EMBL" id="CAFBMA010000001">
    <property type="protein sequence ID" value="CAB4888754.1"/>
    <property type="molecule type" value="Genomic_DNA"/>
</dbReference>
<keyword evidence="8 9" id="KW-0472">Membrane</keyword>
<dbReference type="InterPro" id="IPR048634">
    <property type="entry name" value="SecD_SecF_C"/>
</dbReference>
<organism evidence="15">
    <name type="scientific">freshwater metagenome</name>
    <dbReference type="NCBI Taxonomy" id="449393"/>
    <lineage>
        <taxon>unclassified sequences</taxon>
        <taxon>metagenomes</taxon>
        <taxon>ecological metagenomes</taxon>
    </lineage>
</organism>
<protein>
    <submittedName>
        <fullName evidence="15">Unannotated protein</fullName>
    </submittedName>
</protein>
<keyword evidence="4 9" id="KW-0812">Transmembrane</keyword>
<evidence type="ECO:0000256" key="4">
    <source>
        <dbReference type="ARBA" id="ARBA00022692"/>
    </source>
</evidence>
<dbReference type="EMBL" id="CAFBPT010000002">
    <property type="protein sequence ID" value="CAB5022532.1"/>
    <property type="molecule type" value="Genomic_DNA"/>
</dbReference>
<feature type="transmembrane region" description="Helical" evidence="9">
    <location>
        <begin position="351"/>
        <end position="371"/>
    </location>
</feature>
<dbReference type="HAMAP" id="MF_01463_B">
    <property type="entry name" value="SecD_B"/>
    <property type="match status" value="1"/>
</dbReference>
<dbReference type="GO" id="GO:0015450">
    <property type="term" value="F:protein-transporting ATPase activity"/>
    <property type="evidence" value="ECO:0007669"/>
    <property type="project" value="InterPro"/>
</dbReference>
<dbReference type="EMBL" id="CAEZYD010000002">
    <property type="protein sequence ID" value="CAB4702727.1"/>
    <property type="molecule type" value="Genomic_DNA"/>
</dbReference>
<evidence type="ECO:0000256" key="8">
    <source>
        <dbReference type="ARBA" id="ARBA00023136"/>
    </source>
</evidence>
<proteinExistence type="inferred from homology"/>
<keyword evidence="5" id="KW-0653">Protein transport</keyword>
<dbReference type="Pfam" id="PF22599">
    <property type="entry name" value="SecDF_P1_head"/>
    <property type="match status" value="1"/>
</dbReference>
<evidence type="ECO:0000259" key="10">
    <source>
        <dbReference type="Pfam" id="PF02355"/>
    </source>
</evidence>
<dbReference type="NCBIfam" id="TIGR00916">
    <property type="entry name" value="2A0604s01"/>
    <property type="match status" value="1"/>
</dbReference>
<keyword evidence="6 9" id="KW-1133">Transmembrane helix</keyword>
<comment type="subcellular location">
    <subcellularLocation>
        <location evidence="1">Cell membrane</location>
        <topology evidence="1">Multi-pass membrane protein</topology>
    </subcellularLocation>
</comment>
<dbReference type="InterPro" id="IPR055344">
    <property type="entry name" value="SecD_SecF_C_bact"/>
</dbReference>
<sequence length="518" mass="53683">MSALNNSQSPKAVKSSAKSAKSIKSIAILAIGLIVFSAVAVIQGATKIKLGLDLRGGTSVTLTPRASEGTKVTTEAIDQAVAIIRQRVNSLGVAESEVAAQGSGTNRQIVISVPGQTGEKIVQLVGQTAELRFRQVLVEGAPSATTAAADAKSATLPSGVNAELNAKYAALDCTKKESLQGGSTESPDIAVVGCDRAGTQKYILAPAQVVGSMVSKASAAIDQQGAAGWYVLLSFNGEGTKKFGALTTSVTTLAAPQNQVAIVLDGLVVSAPRINEAINGGSAQITGSFSQEEASNLANVLKYGALPLAFDQGEVLQVSPTLGADQLHAGLLAGLLGFLLVFLYSFMYYKGLGIVTVASLMIAAAIAYLSFLLLGEWIGFTLTLAGIAGAIVAVGITADSFVVFFERLRDEVREGRSLRSAVESGWVKARHTIIIADTVSMIAAVLLYFFAVGGVRGFAFTLGLTTLIDLLVVFVFTHPLVALLARTSFFASGRKWSGFSAKSLGMKIKTDGSAELKG</sequence>
<gene>
    <name evidence="13" type="ORF">UFOPK2343_00968</name>
    <name evidence="14" type="ORF">UFOPK2652_00287</name>
    <name evidence="15" type="ORF">UFOPK3128_00090</name>
    <name evidence="16" type="ORF">UFOPK3511_00182</name>
    <name evidence="17" type="ORF">UFOPK3880_00090</name>
    <name evidence="18" type="ORF">UFOPK4146_00343</name>
</gene>
<dbReference type="EMBL" id="CAEZXD010000027">
    <property type="protein sequence ID" value="CAB4679242.1"/>
    <property type="molecule type" value="Genomic_DNA"/>
</dbReference>
<dbReference type="EMBL" id="CAFAAZ010000001">
    <property type="protein sequence ID" value="CAB4812076.1"/>
    <property type="molecule type" value="Genomic_DNA"/>
</dbReference>
<dbReference type="GO" id="GO:0006886">
    <property type="term" value="P:intracellular protein transport"/>
    <property type="evidence" value="ECO:0007669"/>
    <property type="project" value="InterPro"/>
</dbReference>
<dbReference type="PANTHER" id="PTHR30081:SF1">
    <property type="entry name" value="PROTEIN TRANSLOCASE SUBUNIT SECD"/>
    <property type="match status" value="1"/>
</dbReference>
<dbReference type="AlphaFoldDB" id="A0A6J6YY09"/>
<dbReference type="Gene3D" id="1.20.1640.10">
    <property type="entry name" value="Multidrug efflux transporter AcrB transmembrane domain"/>
    <property type="match status" value="1"/>
</dbReference>
<evidence type="ECO:0000256" key="7">
    <source>
        <dbReference type="ARBA" id="ARBA00023010"/>
    </source>
</evidence>
<dbReference type="Pfam" id="PF02355">
    <property type="entry name" value="SecD_SecF_C"/>
    <property type="match status" value="1"/>
</dbReference>
<dbReference type="Pfam" id="PF21760">
    <property type="entry name" value="SecD_1st"/>
    <property type="match status" value="1"/>
</dbReference>
<evidence type="ECO:0000313" key="15">
    <source>
        <dbReference type="EMBL" id="CAB4812076.1"/>
    </source>
</evidence>
<evidence type="ECO:0000313" key="17">
    <source>
        <dbReference type="EMBL" id="CAB4958148.1"/>
    </source>
</evidence>
<evidence type="ECO:0000313" key="13">
    <source>
        <dbReference type="EMBL" id="CAB4679242.1"/>
    </source>
</evidence>
<dbReference type="SUPFAM" id="SSF82866">
    <property type="entry name" value="Multidrug efflux transporter AcrB transmembrane domain"/>
    <property type="match status" value="1"/>
</dbReference>
<evidence type="ECO:0000313" key="18">
    <source>
        <dbReference type="EMBL" id="CAB5022532.1"/>
    </source>
</evidence>
<feature type="domain" description="Protein translocase subunit SecDF P1" evidence="11">
    <location>
        <begin position="77"/>
        <end position="136"/>
    </location>
</feature>
<feature type="transmembrane region" description="Helical" evidence="9">
    <location>
        <begin position="377"/>
        <end position="405"/>
    </location>
</feature>
<keyword evidence="2" id="KW-0813">Transport</keyword>
<feature type="transmembrane region" description="Helical" evidence="9">
    <location>
        <begin position="458"/>
        <end position="485"/>
    </location>
</feature>
<dbReference type="Gene3D" id="3.30.70.3400">
    <property type="match status" value="1"/>
</dbReference>
<evidence type="ECO:0000256" key="6">
    <source>
        <dbReference type="ARBA" id="ARBA00022989"/>
    </source>
</evidence>
<evidence type="ECO:0000256" key="2">
    <source>
        <dbReference type="ARBA" id="ARBA00022448"/>
    </source>
</evidence>
<feature type="transmembrane region" description="Helical" evidence="9">
    <location>
        <begin position="327"/>
        <end position="344"/>
    </location>
</feature>
<dbReference type="InterPro" id="IPR005791">
    <property type="entry name" value="SecD"/>
</dbReference>
<evidence type="ECO:0000259" key="11">
    <source>
        <dbReference type="Pfam" id="PF21760"/>
    </source>
</evidence>
<evidence type="ECO:0000256" key="3">
    <source>
        <dbReference type="ARBA" id="ARBA00022475"/>
    </source>
</evidence>
<dbReference type="InterPro" id="IPR022813">
    <property type="entry name" value="SecD/SecF_arch_bac"/>
</dbReference>
<reference evidence="15" key="1">
    <citation type="submission" date="2020-05" db="EMBL/GenBank/DDBJ databases">
        <authorList>
            <person name="Chiriac C."/>
            <person name="Salcher M."/>
            <person name="Ghai R."/>
            <person name="Kavagutti S V."/>
        </authorList>
    </citation>
    <scope>NUCLEOTIDE SEQUENCE</scope>
</reference>